<evidence type="ECO:0000313" key="4">
    <source>
        <dbReference type="EMBL" id="MDW8645848.1"/>
    </source>
</evidence>
<comment type="caution">
    <text evidence="4">The sequence shown here is derived from an EMBL/GenBank/DDBJ whole genome shotgun (WGS) entry which is preliminary data.</text>
</comment>
<dbReference type="NCBIfam" id="TIGR01554">
    <property type="entry name" value="major_cap_HK97"/>
    <property type="match status" value="1"/>
</dbReference>
<dbReference type="Gene3D" id="3.30.2320.10">
    <property type="entry name" value="hypothetical protein PF0899 domain"/>
    <property type="match status" value="1"/>
</dbReference>
<dbReference type="Pfam" id="PF05065">
    <property type="entry name" value="Phage_capsid"/>
    <property type="match status" value="1"/>
</dbReference>
<dbReference type="Gene3D" id="3.30.2400.10">
    <property type="entry name" value="Major capsid protein gp5"/>
    <property type="match status" value="1"/>
</dbReference>
<reference evidence="4" key="1">
    <citation type="submission" date="2023-07" db="EMBL/GenBank/DDBJ databases">
        <title>Characterization of virulence traits, antimicrobial resistance genes carried by mobile genetic elements and competence in Streptococcus suis strains isolated in France.</title>
        <authorList>
            <person name="Dechene-Tempier M."/>
            <person name="Marois-Crehan C."/>
            <person name="De Boisseson C."/>
            <person name="Lucas P."/>
            <person name="Bougeard S."/>
            <person name="Libante V."/>
            <person name="Payot S."/>
        </authorList>
    </citation>
    <scope>NUCLEOTIDE SEQUENCE</scope>
    <source>
        <strain evidence="4">1551</strain>
    </source>
</reference>
<accession>A0AAJ2PJ40</accession>
<gene>
    <name evidence="4" type="ORF">Q7V66_06770</name>
</gene>
<evidence type="ECO:0000259" key="3">
    <source>
        <dbReference type="Pfam" id="PF05065"/>
    </source>
</evidence>
<comment type="subcellular location">
    <subcellularLocation>
        <location evidence="1">Virion</location>
    </subcellularLocation>
</comment>
<dbReference type="InterPro" id="IPR024455">
    <property type="entry name" value="Phage_capsid"/>
</dbReference>
<proteinExistence type="predicted"/>
<organism evidence="4 5">
    <name type="scientific">Streptococcus suis</name>
    <dbReference type="NCBI Taxonomy" id="1307"/>
    <lineage>
        <taxon>Bacteria</taxon>
        <taxon>Bacillati</taxon>
        <taxon>Bacillota</taxon>
        <taxon>Bacilli</taxon>
        <taxon>Lactobacillales</taxon>
        <taxon>Streptococcaceae</taxon>
        <taxon>Streptococcus</taxon>
    </lineage>
</organism>
<feature type="region of interest" description="Disordered" evidence="2">
    <location>
        <begin position="81"/>
        <end position="101"/>
    </location>
</feature>
<dbReference type="SUPFAM" id="SSF56563">
    <property type="entry name" value="Major capsid protein gp5"/>
    <property type="match status" value="1"/>
</dbReference>
<dbReference type="Gene3D" id="1.10.287.2610">
    <property type="match status" value="1"/>
</dbReference>
<dbReference type="Proteomes" id="UP001276229">
    <property type="component" value="Unassembled WGS sequence"/>
</dbReference>
<name>A0AAJ2PJ40_STRSU</name>
<evidence type="ECO:0000256" key="1">
    <source>
        <dbReference type="ARBA" id="ARBA00004328"/>
    </source>
</evidence>
<evidence type="ECO:0000313" key="5">
    <source>
        <dbReference type="Proteomes" id="UP001276229"/>
    </source>
</evidence>
<evidence type="ECO:0000256" key="2">
    <source>
        <dbReference type="SAM" id="MobiDB-lite"/>
    </source>
</evidence>
<dbReference type="InterPro" id="IPR054612">
    <property type="entry name" value="Phage_capsid-like_C"/>
</dbReference>
<dbReference type="AlphaFoldDB" id="A0AAJ2PJ40"/>
<sequence>MNKALIFGARMRAKATKVVELEESIKDLQKRTALEADKLERAETEEEVSAVEKTLEELQAELESKEAEKVELEKEIEDLQKQIDEQNRKAPRYGDSRGGKKDMDQREAVAKFIRSYGQTREIDGLKTTDSGSAALIPVETLQPNFVDKTRNPLLDLVKRVKVSSGSGKYPVIKKTDNKMVSVKELKDNPELGKPSINEIDYSIETYRGYIPVSQEMIDDADYDIMSIVEAEVFNQGENTELSLIAAVLKTATEANASGFDGLKNIYNVKLKAVYNTCLVVTKSMFNALDKVKNKNGDYMLQPDVTSPTGYSFGGKTIYTVDDTIFGDEGDMKFFIGDIEQFLTLFDRLQVSVKWVNNDIYGQLLGLFIRLDVKKTDGDAGFFGTYTDAVL</sequence>
<feature type="domain" description="Phage capsid-like C-terminal" evidence="3">
    <location>
        <begin position="149"/>
        <end position="358"/>
    </location>
</feature>
<dbReference type="EMBL" id="JAUTFL010000013">
    <property type="protein sequence ID" value="MDW8645848.1"/>
    <property type="molecule type" value="Genomic_DNA"/>
</dbReference>
<protein>
    <submittedName>
        <fullName evidence="4">Phage major capsid protein</fullName>
    </submittedName>
</protein>